<evidence type="ECO:0000256" key="1">
    <source>
        <dbReference type="PROSITE-ProRule" id="PRU00723"/>
    </source>
</evidence>
<protein>
    <recommendedName>
        <fullName evidence="3">C3H1-type domain-containing protein</fullName>
    </recommendedName>
</protein>
<dbReference type="InterPro" id="IPR000571">
    <property type="entry name" value="Znf_CCCH"/>
</dbReference>
<evidence type="ECO:0000313" key="4">
    <source>
        <dbReference type="EMBL" id="KAG5504898.1"/>
    </source>
</evidence>
<dbReference type="EMBL" id="JAFJZO010000022">
    <property type="protein sequence ID" value="KAG5504898.1"/>
    <property type="molecule type" value="Genomic_DNA"/>
</dbReference>
<sequence>MSTSSPTSSRLKKVRCKKWDTIDIPSIDELEAMSENEMQNALLPGGFCVRFFRHDMDHLFTVASIKVKVTRGVLDYLHDYNQLGPNKSRNRLFLCSQYNTSKECMNGALCREVHCVLNIDDAQDALQHQVPSNATGAPNIVTLAPSEEIIAKGLNEPVAAGNAVPTFGLMEETNPLDTIVCDGSSTENAASIYMPDQVILRHSLHTRWTSIKTYPTLPAGVEFRVALPNTPTPVDTYDSSLLFVTRGAQEYFNLCLRNEQPTVTMQHCAHYSKNGICCFGEDCQFVHVVHYKPRNRPENAISDPEATSICSCSTDSDFGKRRGGRRVSAASRETPLSTQSVRRKKRDSINSSNSTSSTYDSSSSLHKMLKGPSSNSLSSPNNCVFVPSSNAWPPLPAGPGSAPAPLPQHFQSDQMMISSMASQHAPLMNQTYMVMPGLGHQCYFVQPAAQSLPQTTQQPSNQSVYVVPMPFQ</sequence>
<dbReference type="OrthoDB" id="278350at2759"/>
<feature type="region of interest" description="Disordered" evidence="2">
    <location>
        <begin position="315"/>
        <end position="378"/>
    </location>
</feature>
<accession>A0A836IVV0</accession>
<feature type="compositionally biased region" description="Low complexity" evidence="2">
    <location>
        <begin position="349"/>
        <end position="364"/>
    </location>
</feature>
<dbReference type="PANTHER" id="PTHR37562">
    <property type="entry name" value="C3H1-TYPE DOMAIN-CONTAINING PROTEIN-RELATED"/>
    <property type="match status" value="1"/>
</dbReference>
<evidence type="ECO:0000313" key="5">
    <source>
        <dbReference type="Proteomes" id="UP000674318"/>
    </source>
</evidence>
<proteinExistence type="predicted"/>
<comment type="caution">
    <text evidence="4">The sequence shown here is derived from an EMBL/GenBank/DDBJ whole genome shotgun (WGS) entry which is preliminary data.</text>
</comment>
<feature type="domain" description="C3H1-type" evidence="3">
    <location>
        <begin position="262"/>
        <end position="290"/>
    </location>
</feature>
<gene>
    <name evidence="4" type="ORF">JKF63_04344</name>
</gene>
<organism evidence="4 5">
    <name type="scientific">Porcisia hertigi</name>
    <dbReference type="NCBI Taxonomy" id="2761500"/>
    <lineage>
        <taxon>Eukaryota</taxon>
        <taxon>Discoba</taxon>
        <taxon>Euglenozoa</taxon>
        <taxon>Kinetoplastea</taxon>
        <taxon>Metakinetoplastina</taxon>
        <taxon>Trypanosomatida</taxon>
        <taxon>Trypanosomatidae</taxon>
        <taxon>Leishmaniinae</taxon>
        <taxon>Porcisia</taxon>
    </lineage>
</organism>
<dbReference type="AlphaFoldDB" id="A0A836IVV0"/>
<dbReference type="KEGG" id="phet:94290407"/>
<reference evidence="4 5" key="1">
    <citation type="submission" date="2021-02" db="EMBL/GenBank/DDBJ databases">
        <title>Porcisia hertigi Genome sequencing and assembly.</title>
        <authorList>
            <person name="Almutairi H."/>
            <person name="Gatherer D."/>
        </authorList>
    </citation>
    <scope>NUCLEOTIDE SEQUENCE [LARGE SCALE GENOMIC DNA]</scope>
    <source>
        <strain evidence="4 5">C119</strain>
    </source>
</reference>
<dbReference type="RefSeq" id="XP_067757159.1">
    <property type="nucleotide sequence ID" value="XM_067900330.1"/>
</dbReference>
<keyword evidence="1" id="KW-0862">Zinc</keyword>
<keyword evidence="1" id="KW-0479">Metal-binding</keyword>
<dbReference type="Proteomes" id="UP000674318">
    <property type="component" value="Unassembled WGS sequence"/>
</dbReference>
<feature type="zinc finger region" description="C3H1-type" evidence="1">
    <location>
        <begin position="262"/>
        <end position="290"/>
    </location>
</feature>
<dbReference type="PROSITE" id="PS50103">
    <property type="entry name" value="ZF_C3H1"/>
    <property type="match status" value="1"/>
</dbReference>
<evidence type="ECO:0000259" key="3">
    <source>
        <dbReference type="PROSITE" id="PS50103"/>
    </source>
</evidence>
<evidence type="ECO:0000256" key="2">
    <source>
        <dbReference type="SAM" id="MobiDB-lite"/>
    </source>
</evidence>
<dbReference type="PANTHER" id="PTHR37562:SF5">
    <property type="entry name" value="C3H1-TYPE DOMAIN-CONTAINING PROTEIN"/>
    <property type="match status" value="1"/>
</dbReference>
<keyword evidence="5" id="KW-1185">Reference proteome</keyword>
<dbReference type="GeneID" id="94290407"/>
<name>A0A836IVV0_9TRYP</name>
<dbReference type="SMART" id="SM00356">
    <property type="entry name" value="ZnF_C3H1"/>
    <property type="match status" value="2"/>
</dbReference>
<keyword evidence="1" id="KW-0863">Zinc-finger</keyword>
<dbReference type="GO" id="GO:0008270">
    <property type="term" value="F:zinc ion binding"/>
    <property type="evidence" value="ECO:0007669"/>
    <property type="project" value="UniProtKB-KW"/>
</dbReference>